<keyword evidence="2" id="KW-1185">Reference proteome</keyword>
<evidence type="ECO:0000313" key="1">
    <source>
        <dbReference type="EMBL" id="NYE11320.1"/>
    </source>
</evidence>
<gene>
    <name evidence="1" type="ORF">BJ999_001616</name>
</gene>
<reference evidence="1 2" key="1">
    <citation type="submission" date="2020-07" db="EMBL/GenBank/DDBJ databases">
        <title>Sequencing the genomes of 1000 actinobacteria strains.</title>
        <authorList>
            <person name="Klenk H.-P."/>
        </authorList>
    </citation>
    <scope>NUCLEOTIDE SEQUENCE [LARGE SCALE GENOMIC DNA]</scope>
    <source>
        <strain evidence="1 2">DSM 43461</strain>
    </source>
</reference>
<proteinExistence type="predicted"/>
<protein>
    <submittedName>
        <fullName evidence="1">Uncharacterized protein</fullName>
    </submittedName>
</protein>
<accession>A0A7Y9KBG2</accession>
<dbReference type="EMBL" id="JACCBT010000001">
    <property type="protein sequence ID" value="NYE11320.1"/>
    <property type="molecule type" value="Genomic_DNA"/>
</dbReference>
<dbReference type="Proteomes" id="UP000591272">
    <property type="component" value="Unassembled WGS sequence"/>
</dbReference>
<dbReference type="AlphaFoldDB" id="A0A7Y9KBG2"/>
<evidence type="ECO:0000313" key="2">
    <source>
        <dbReference type="Proteomes" id="UP000591272"/>
    </source>
</evidence>
<name>A0A7Y9KBG2_9ACTN</name>
<organism evidence="1 2">
    <name type="scientific">Actinomadura citrea</name>
    <dbReference type="NCBI Taxonomy" id="46158"/>
    <lineage>
        <taxon>Bacteria</taxon>
        <taxon>Bacillati</taxon>
        <taxon>Actinomycetota</taxon>
        <taxon>Actinomycetes</taxon>
        <taxon>Streptosporangiales</taxon>
        <taxon>Thermomonosporaceae</taxon>
        <taxon>Actinomadura</taxon>
    </lineage>
</organism>
<comment type="caution">
    <text evidence="1">The sequence shown here is derived from an EMBL/GenBank/DDBJ whole genome shotgun (WGS) entry which is preliminary data.</text>
</comment>
<sequence>MLGFAFAYPGRGVRVCEGLGPVAGERGFGLINWGDCGLDWWVTSAEVET</sequence>